<accession>A0A084G9T8</accession>
<keyword evidence="5" id="KW-1185">Reference proteome</keyword>
<feature type="transmembrane region" description="Helical" evidence="2">
    <location>
        <begin position="34"/>
        <end position="54"/>
    </location>
</feature>
<sequence>MKAFRQPILHLDSSSKTSLSTEKPRVHIAFTMRIRFPFAGVFFALLLILGYVGLTPLQLTTHINDKFLHFLSFFLLTLAFYWIIDTNRRRTLNLTLTICTFGLGVGSEFLQSILPNGRSFDVFDIVANVVGSLLALALCTWYHQRMLERRRQRRQYNAVPGSDEADLELGEGHESGVVDGSEEDGAGPSSRTLEEEVDNWDENALDDWDDEDAGDADAGGKANGKGAGSGDIGDAKRD</sequence>
<evidence type="ECO:0000313" key="5">
    <source>
        <dbReference type="Proteomes" id="UP000028545"/>
    </source>
</evidence>
<dbReference type="Pfam" id="PF04892">
    <property type="entry name" value="VanZ"/>
    <property type="match status" value="1"/>
</dbReference>
<protein>
    <recommendedName>
        <fullName evidence="3">VanZ-like domain-containing protein</fullName>
    </recommendedName>
</protein>
<feature type="region of interest" description="Disordered" evidence="1">
    <location>
        <begin position="153"/>
        <end position="238"/>
    </location>
</feature>
<dbReference type="RefSeq" id="XP_016643899.1">
    <property type="nucleotide sequence ID" value="XM_016786556.1"/>
</dbReference>
<dbReference type="EMBL" id="JOWA01000089">
    <property type="protein sequence ID" value="KEZ44100.1"/>
    <property type="molecule type" value="Genomic_DNA"/>
</dbReference>
<reference evidence="4 5" key="1">
    <citation type="journal article" date="2014" name="Genome Announc.">
        <title>Draft genome sequence of the pathogenic fungus Scedosporium apiospermum.</title>
        <authorList>
            <person name="Vandeputte P."/>
            <person name="Ghamrawi S."/>
            <person name="Rechenmann M."/>
            <person name="Iltis A."/>
            <person name="Giraud S."/>
            <person name="Fleury M."/>
            <person name="Thornton C."/>
            <person name="Delhaes L."/>
            <person name="Meyer W."/>
            <person name="Papon N."/>
            <person name="Bouchara J.P."/>
        </authorList>
    </citation>
    <scope>NUCLEOTIDE SEQUENCE [LARGE SCALE GENOMIC DNA]</scope>
    <source>
        <strain evidence="4 5">IHEM 14462</strain>
    </source>
</reference>
<feature type="transmembrane region" description="Helical" evidence="2">
    <location>
        <begin position="91"/>
        <end position="113"/>
    </location>
</feature>
<dbReference type="PANTHER" id="PTHR28008">
    <property type="entry name" value="DOMAIN PROTEIN, PUTATIVE (AFU_ORTHOLOGUE AFUA_3G10980)-RELATED"/>
    <property type="match status" value="1"/>
</dbReference>
<keyword evidence="2" id="KW-0812">Transmembrane</keyword>
<dbReference type="GeneID" id="27722935"/>
<keyword evidence="2" id="KW-1133">Transmembrane helix</keyword>
<dbReference type="VEuPathDB" id="FungiDB:SAPIO_CDS3863"/>
<gene>
    <name evidence="4" type="ORF">SAPIO_CDS3863</name>
</gene>
<dbReference type="KEGG" id="sapo:SAPIO_CDS3863"/>
<comment type="caution">
    <text evidence="4">The sequence shown here is derived from an EMBL/GenBank/DDBJ whole genome shotgun (WGS) entry which is preliminary data.</text>
</comment>
<dbReference type="NCBIfam" id="NF037970">
    <property type="entry name" value="vanZ_1"/>
    <property type="match status" value="1"/>
</dbReference>
<name>A0A084G9T8_PSEDA</name>
<organism evidence="4 5">
    <name type="scientific">Pseudallescheria apiosperma</name>
    <name type="common">Scedosporium apiospermum</name>
    <dbReference type="NCBI Taxonomy" id="563466"/>
    <lineage>
        <taxon>Eukaryota</taxon>
        <taxon>Fungi</taxon>
        <taxon>Dikarya</taxon>
        <taxon>Ascomycota</taxon>
        <taxon>Pezizomycotina</taxon>
        <taxon>Sordariomycetes</taxon>
        <taxon>Hypocreomycetidae</taxon>
        <taxon>Microascales</taxon>
        <taxon>Microascaceae</taxon>
        <taxon>Scedosporium</taxon>
    </lineage>
</organism>
<feature type="compositionally biased region" description="Gly residues" evidence="1">
    <location>
        <begin position="221"/>
        <end position="231"/>
    </location>
</feature>
<feature type="compositionally biased region" description="Acidic residues" evidence="1">
    <location>
        <begin position="195"/>
        <end position="215"/>
    </location>
</feature>
<dbReference type="PANTHER" id="PTHR28008:SF1">
    <property type="entry name" value="DOMAIN PROTEIN, PUTATIVE (AFU_ORTHOLOGUE AFUA_3G10980)-RELATED"/>
    <property type="match status" value="1"/>
</dbReference>
<dbReference type="OMA" id="FYWVLDT"/>
<keyword evidence="2" id="KW-0472">Membrane</keyword>
<evidence type="ECO:0000256" key="1">
    <source>
        <dbReference type="SAM" id="MobiDB-lite"/>
    </source>
</evidence>
<evidence type="ECO:0000313" key="4">
    <source>
        <dbReference type="EMBL" id="KEZ44100.1"/>
    </source>
</evidence>
<feature type="transmembrane region" description="Helical" evidence="2">
    <location>
        <begin position="66"/>
        <end position="84"/>
    </location>
</feature>
<dbReference type="OrthoDB" id="63581at2759"/>
<dbReference type="HOGENOM" id="CLU_096870_0_0_1"/>
<proteinExistence type="predicted"/>
<dbReference type="InterPro" id="IPR006976">
    <property type="entry name" value="VanZ-like"/>
</dbReference>
<feature type="domain" description="VanZ-like" evidence="3">
    <location>
        <begin position="59"/>
        <end position="141"/>
    </location>
</feature>
<dbReference type="Proteomes" id="UP000028545">
    <property type="component" value="Unassembled WGS sequence"/>
</dbReference>
<dbReference type="AlphaFoldDB" id="A0A084G9T8"/>
<evidence type="ECO:0000256" key="2">
    <source>
        <dbReference type="SAM" id="Phobius"/>
    </source>
</evidence>
<feature type="transmembrane region" description="Helical" evidence="2">
    <location>
        <begin position="125"/>
        <end position="143"/>
    </location>
</feature>
<evidence type="ECO:0000259" key="3">
    <source>
        <dbReference type="Pfam" id="PF04892"/>
    </source>
</evidence>